<accession>A0A7V0Z7G1</accession>
<dbReference type="InterPro" id="IPR019734">
    <property type="entry name" value="TPR_rpt"/>
</dbReference>
<comment type="caution">
    <text evidence="1">The sequence shown here is derived from an EMBL/GenBank/DDBJ whole genome shotgun (WGS) entry which is preliminary data.</text>
</comment>
<reference evidence="1" key="1">
    <citation type="journal article" date="2020" name="mSystems">
        <title>Genome- and Community-Level Interaction Insights into Carbon Utilization and Element Cycling Functions of Hydrothermarchaeota in Hydrothermal Sediment.</title>
        <authorList>
            <person name="Zhou Z."/>
            <person name="Liu Y."/>
            <person name="Xu W."/>
            <person name="Pan J."/>
            <person name="Luo Z.H."/>
            <person name="Li M."/>
        </authorList>
    </citation>
    <scope>NUCLEOTIDE SEQUENCE [LARGE SCALE GENOMIC DNA]</scope>
    <source>
        <strain evidence="1">SpSt-258</strain>
    </source>
</reference>
<sequence length="383" mass="43964">MISNLDANINNYRINLLIRALNGRGSIYDLSGEYVKAINDFKIIGRYKTYQYIADFGISEVLEKMGRYHQALRYTERALNNCPDIMRKIEIINQKAFLLMRLGNLKGAKTAERTAQNLLKKIKGHKVDVNNYAGRSYYNLSVFFLHSDKLTSALEYAKKSLKSSSAIKDKRRQGLSYNLLGVIYRKMNKPDLSLKYYHKSLRYFTEVGDIGQIAGVYNNIGNLEKDLQSAIFFLKKALSIFTKIGYGMGIAESAHNLANSYLELGVCNKAFLEYKKALQFAKKMSYKFAISINLTGIGKVYKLWGDYKVAYNNFYRALRLAAEINDKEGILENTYMIALLKCEKNESDALRWLEYAEVLAQEMSDQFFLAEILYKKNQISNLP</sequence>
<protein>
    <submittedName>
        <fullName evidence="1">Tetratricopeptide repeat protein</fullName>
    </submittedName>
</protein>
<proteinExistence type="predicted"/>
<dbReference type="EMBL" id="DSKY01000022">
    <property type="protein sequence ID" value="HDY60071.1"/>
    <property type="molecule type" value="Genomic_DNA"/>
</dbReference>
<gene>
    <name evidence="1" type="ORF">ENP86_11100</name>
</gene>
<dbReference type="InterPro" id="IPR011990">
    <property type="entry name" value="TPR-like_helical_dom_sf"/>
</dbReference>
<dbReference type="PANTHER" id="PTHR10098:SF108">
    <property type="entry name" value="TETRATRICOPEPTIDE REPEAT PROTEIN 28"/>
    <property type="match status" value="1"/>
</dbReference>
<dbReference type="PANTHER" id="PTHR10098">
    <property type="entry name" value="RAPSYN-RELATED"/>
    <property type="match status" value="1"/>
</dbReference>
<organism evidence="1">
    <name type="scientific">candidate division WOR-3 bacterium</name>
    <dbReference type="NCBI Taxonomy" id="2052148"/>
    <lineage>
        <taxon>Bacteria</taxon>
        <taxon>Bacteria division WOR-3</taxon>
    </lineage>
</organism>
<evidence type="ECO:0000313" key="1">
    <source>
        <dbReference type="EMBL" id="HDY60071.1"/>
    </source>
</evidence>
<dbReference type="AlphaFoldDB" id="A0A7V0Z7G1"/>
<dbReference type="Pfam" id="PF13181">
    <property type="entry name" value="TPR_8"/>
    <property type="match status" value="1"/>
</dbReference>
<dbReference type="SUPFAM" id="SSF48452">
    <property type="entry name" value="TPR-like"/>
    <property type="match status" value="3"/>
</dbReference>
<dbReference type="SMART" id="SM00028">
    <property type="entry name" value="TPR"/>
    <property type="match status" value="8"/>
</dbReference>
<dbReference type="Gene3D" id="1.25.40.10">
    <property type="entry name" value="Tetratricopeptide repeat domain"/>
    <property type="match status" value="3"/>
</dbReference>
<name>A0A7V0Z7G1_UNCW3</name>